<evidence type="ECO:0000256" key="1">
    <source>
        <dbReference type="ARBA" id="ARBA00004308"/>
    </source>
</evidence>
<dbReference type="PANTHER" id="PTHR10529">
    <property type="entry name" value="AP COMPLEX SUBUNIT MU"/>
    <property type="match status" value="1"/>
</dbReference>
<proteinExistence type="inferred from homology"/>
<evidence type="ECO:0000256" key="5">
    <source>
        <dbReference type="PIRNR" id="PIRNR005992"/>
    </source>
</evidence>
<evidence type="ECO:0000256" key="4">
    <source>
        <dbReference type="ARBA" id="ARBA00023136"/>
    </source>
</evidence>
<dbReference type="InterPro" id="IPR036168">
    <property type="entry name" value="AP2_Mu_C_sf"/>
</dbReference>
<dbReference type="InterPro" id="IPR011012">
    <property type="entry name" value="Longin-like_dom_sf"/>
</dbReference>
<dbReference type="InterPro" id="IPR050431">
    <property type="entry name" value="Adaptor_comp_med_subunit"/>
</dbReference>
<dbReference type="SUPFAM" id="SSF49447">
    <property type="entry name" value="Second domain of Mu2 adaptin subunit (ap50) of ap2 adaptor"/>
    <property type="match status" value="1"/>
</dbReference>
<evidence type="ECO:0000259" key="6">
    <source>
        <dbReference type="PROSITE" id="PS51072"/>
    </source>
</evidence>
<keyword evidence="3 5" id="KW-0653">Protein transport</keyword>
<dbReference type="Gene3D" id="2.60.40.1170">
    <property type="entry name" value="Mu homology domain, subdomain B"/>
    <property type="match status" value="2"/>
</dbReference>
<evidence type="ECO:0000313" key="7">
    <source>
        <dbReference type="EMBL" id="KAJ6245594.1"/>
    </source>
</evidence>
<dbReference type="Gene3D" id="3.30.450.60">
    <property type="match status" value="1"/>
</dbReference>
<sequence>MISQFFVLNPRGNCLLIKNYKNDLKKPNETAEILFHKIKFSQSKECPPIFDYGVPQETQTKNLLKFVPQNISRNKTPTIVKKGLLKQKKLVSKEAHDLPITSFRQIKKASKSPIFIDITEEIVFQFDSQGSTERSELSGKIDIKSFTGISSELTVVFNELVIGNHKKKIISENPIYLEDINFYQKCNISRFDQDSIITFTPESGILNILNYRMSGQYIMSPFRIFTNIGSITSKNISLTIKVQSNYPMNKLAKDVKISFPVPKEVCSAQFEKLNPKNEIIKFKKNKNKINWRIKKFIGDEQLILSLNLILLSNSNNQKRLKSQIGPALMKFSLPNYSSSGLQIQNLKFNSKQDSNKRTLYVKYQTYSGSFIKRF</sequence>
<name>A0ABQ8YM81_9EUKA</name>
<accession>A0ABQ8YM81</accession>
<dbReference type="PROSITE" id="PS51072">
    <property type="entry name" value="MHD"/>
    <property type="match status" value="1"/>
</dbReference>
<reference evidence="7" key="1">
    <citation type="submission" date="2022-08" db="EMBL/GenBank/DDBJ databases">
        <title>Novel sulfate-reducing endosymbionts in the free-living metamonad Anaeramoeba.</title>
        <authorList>
            <person name="Jerlstrom-Hultqvist J."/>
            <person name="Cepicka I."/>
            <person name="Gallot-Lavallee L."/>
            <person name="Salas-Leiva D."/>
            <person name="Curtis B.A."/>
            <person name="Zahonova K."/>
            <person name="Pipaliya S."/>
            <person name="Dacks J."/>
            <person name="Roger A.J."/>
        </authorList>
    </citation>
    <scope>NUCLEOTIDE SEQUENCE</scope>
    <source>
        <strain evidence="7">Schooner1</strain>
    </source>
</reference>
<protein>
    <submittedName>
        <fullName evidence="7">Ap-4 complex subunit mu-1</fullName>
    </submittedName>
</protein>
<dbReference type="InterPro" id="IPR028565">
    <property type="entry name" value="MHD"/>
</dbReference>
<dbReference type="SUPFAM" id="SSF64356">
    <property type="entry name" value="SNARE-like"/>
    <property type="match status" value="1"/>
</dbReference>
<evidence type="ECO:0000313" key="8">
    <source>
        <dbReference type="Proteomes" id="UP001150062"/>
    </source>
</evidence>
<comment type="caution">
    <text evidence="7">The sequence shown here is derived from an EMBL/GenBank/DDBJ whole genome shotgun (WGS) entry which is preliminary data.</text>
</comment>
<dbReference type="Pfam" id="PF00928">
    <property type="entry name" value="Adap_comp_sub"/>
    <property type="match status" value="1"/>
</dbReference>
<keyword evidence="8" id="KW-1185">Reference proteome</keyword>
<feature type="domain" description="MHD" evidence="6">
    <location>
        <begin position="111"/>
        <end position="373"/>
    </location>
</feature>
<dbReference type="InterPro" id="IPR001392">
    <property type="entry name" value="Clathrin_mu"/>
</dbReference>
<gene>
    <name evidence="7" type="ORF">M0813_20013</name>
</gene>
<keyword evidence="4" id="KW-0472">Membrane</keyword>
<evidence type="ECO:0000256" key="2">
    <source>
        <dbReference type="ARBA" id="ARBA00022448"/>
    </source>
</evidence>
<dbReference type="Proteomes" id="UP001150062">
    <property type="component" value="Unassembled WGS sequence"/>
</dbReference>
<evidence type="ECO:0000256" key="3">
    <source>
        <dbReference type="ARBA" id="ARBA00022927"/>
    </source>
</evidence>
<comment type="subcellular location">
    <subcellularLocation>
        <location evidence="1">Endomembrane system</location>
    </subcellularLocation>
</comment>
<comment type="similarity">
    <text evidence="5">Belongs to the adaptor complexes medium subunit family.</text>
</comment>
<keyword evidence="2 5" id="KW-0813">Transport</keyword>
<organism evidence="7 8">
    <name type="scientific">Anaeramoeba flamelloides</name>
    <dbReference type="NCBI Taxonomy" id="1746091"/>
    <lineage>
        <taxon>Eukaryota</taxon>
        <taxon>Metamonada</taxon>
        <taxon>Anaeramoebidae</taxon>
        <taxon>Anaeramoeba</taxon>
    </lineage>
</organism>
<dbReference type="PIRSF" id="PIRSF005992">
    <property type="entry name" value="Clathrin_mu"/>
    <property type="match status" value="1"/>
</dbReference>
<dbReference type="EMBL" id="JAOAOG010000143">
    <property type="protein sequence ID" value="KAJ6245594.1"/>
    <property type="molecule type" value="Genomic_DNA"/>
</dbReference>